<accession>A0A4S3J7P1</accession>
<reference evidence="1 4" key="2">
    <citation type="submission" date="2019-08" db="EMBL/GenBank/DDBJ databases">
        <title>The genome sequence of a newly discovered highly antifungal drug resistant Aspergillus species, Aspergillus tanneri NIH 1004.</title>
        <authorList>
            <person name="Mounaud S."/>
            <person name="Singh I."/>
            <person name="Joardar V."/>
            <person name="Pakala S."/>
            <person name="Pakala S."/>
            <person name="Venepally P."/>
            <person name="Chung J.K."/>
            <person name="Losada L."/>
            <person name="Nierman W.C."/>
        </authorList>
    </citation>
    <scope>NUCLEOTIDE SEQUENCE [LARGE SCALE GENOMIC DNA]</scope>
    <source>
        <strain evidence="1 4">NIH1004</strain>
    </source>
</reference>
<protein>
    <submittedName>
        <fullName evidence="2">Uncharacterized protein</fullName>
    </submittedName>
</protein>
<organism evidence="2 3">
    <name type="scientific">Aspergillus tanneri</name>
    <dbReference type="NCBI Taxonomy" id="1220188"/>
    <lineage>
        <taxon>Eukaryota</taxon>
        <taxon>Fungi</taxon>
        <taxon>Dikarya</taxon>
        <taxon>Ascomycota</taxon>
        <taxon>Pezizomycotina</taxon>
        <taxon>Eurotiomycetes</taxon>
        <taxon>Eurotiomycetidae</taxon>
        <taxon>Eurotiales</taxon>
        <taxon>Aspergillaceae</taxon>
        <taxon>Aspergillus</taxon>
        <taxon>Aspergillus subgen. Circumdati</taxon>
    </lineage>
</organism>
<dbReference type="Proteomes" id="UP000324241">
    <property type="component" value="Unassembled WGS sequence"/>
</dbReference>
<evidence type="ECO:0000313" key="1">
    <source>
        <dbReference type="EMBL" id="KAA8645159.1"/>
    </source>
</evidence>
<dbReference type="GeneID" id="54332078"/>
<sequence length="236" mass="26212">MDDKQYPLSVLSVVSSTDTLLGRPECKRLHIHSKGIGLIRFPMPMSQNEIPIYDAEGSLAYVATKNKSWSSHSVLSSSQREPLVAIDYKLGGRPQLRPLTVASRPEMASIMLQTKCTSRAMTFRPQEGGCTLEWKYTRIPGPDGKAHMNLCLEKKEEKEGLLYNRQVAHLIRSRETRSPGSTRWATGQGGELILFPEEMTGVVDEALVVATCLVMLRAERDQRRLIQAMVIAGAGS</sequence>
<evidence type="ECO:0000313" key="4">
    <source>
        <dbReference type="Proteomes" id="UP000324241"/>
    </source>
</evidence>
<name>A0A4S3J7P1_9EURO</name>
<dbReference type="VEuPathDB" id="FungiDB:EYZ11_009622"/>
<dbReference type="EMBL" id="QUQM01000006">
    <property type="protein sequence ID" value="KAA8645159.1"/>
    <property type="molecule type" value="Genomic_DNA"/>
</dbReference>
<dbReference type="OrthoDB" id="5325862at2759"/>
<dbReference type="STRING" id="1220188.A0A4S3J7P1"/>
<evidence type="ECO:0000313" key="3">
    <source>
        <dbReference type="Proteomes" id="UP000308092"/>
    </source>
</evidence>
<dbReference type="EMBL" id="SOSA01000467">
    <property type="protein sequence ID" value="THC90905.1"/>
    <property type="molecule type" value="Genomic_DNA"/>
</dbReference>
<reference evidence="2 3" key="1">
    <citation type="submission" date="2019-03" db="EMBL/GenBank/DDBJ databases">
        <title>The genome sequence of a newly discovered highly antifungal drug resistant Aspergillus species, Aspergillus tanneri NIH 1004.</title>
        <authorList>
            <person name="Mounaud S."/>
            <person name="Singh I."/>
            <person name="Joardar V."/>
            <person name="Pakala S."/>
            <person name="Pakala S."/>
            <person name="Venepally P."/>
            <person name="Hoover J."/>
            <person name="Nierman W."/>
            <person name="Chung J."/>
            <person name="Losada L."/>
        </authorList>
    </citation>
    <scope>NUCLEOTIDE SEQUENCE [LARGE SCALE GENOMIC DNA]</scope>
    <source>
        <strain evidence="2 3">NIH1004</strain>
    </source>
</reference>
<gene>
    <name evidence="1" type="ORF">ATNIH1004_009376</name>
    <name evidence="2" type="ORF">EYZ11_009622</name>
</gene>
<keyword evidence="3" id="KW-1185">Reference proteome</keyword>
<evidence type="ECO:0000313" key="2">
    <source>
        <dbReference type="EMBL" id="THC90905.1"/>
    </source>
</evidence>
<dbReference type="AlphaFoldDB" id="A0A4S3J7P1"/>
<comment type="caution">
    <text evidence="2">The sequence shown here is derived from an EMBL/GenBank/DDBJ whole genome shotgun (WGS) entry which is preliminary data.</text>
</comment>
<dbReference type="RefSeq" id="XP_033424520.1">
    <property type="nucleotide sequence ID" value="XM_033573968.1"/>
</dbReference>
<dbReference type="Proteomes" id="UP000308092">
    <property type="component" value="Unassembled WGS sequence"/>
</dbReference>
<proteinExistence type="predicted"/>